<accession>A0A371D2I4</accession>
<dbReference type="InterPro" id="IPR032675">
    <property type="entry name" value="LRR_dom_sf"/>
</dbReference>
<keyword evidence="2" id="KW-1185">Reference proteome</keyword>
<gene>
    <name evidence="1" type="ORF">OH76DRAFT_814761</name>
</gene>
<organism evidence="1 2">
    <name type="scientific">Lentinus brumalis</name>
    <dbReference type="NCBI Taxonomy" id="2498619"/>
    <lineage>
        <taxon>Eukaryota</taxon>
        <taxon>Fungi</taxon>
        <taxon>Dikarya</taxon>
        <taxon>Basidiomycota</taxon>
        <taxon>Agaricomycotina</taxon>
        <taxon>Agaricomycetes</taxon>
        <taxon>Polyporales</taxon>
        <taxon>Polyporaceae</taxon>
        <taxon>Lentinus</taxon>
    </lineage>
</organism>
<evidence type="ECO:0000313" key="2">
    <source>
        <dbReference type="Proteomes" id="UP000256964"/>
    </source>
</evidence>
<dbReference type="Proteomes" id="UP000256964">
    <property type="component" value="Unassembled WGS sequence"/>
</dbReference>
<dbReference type="OrthoDB" id="2749124at2759"/>
<dbReference type="EMBL" id="KZ857424">
    <property type="protein sequence ID" value="RDX46732.1"/>
    <property type="molecule type" value="Genomic_DNA"/>
</dbReference>
<sequence>MMKIALTELPPNILRLICLCCRRGTLFNVATTCRLLSNPALQSIWHTIPCFAVMAFTLPPELRECEVTEPKPHERPFWRAVKTVWTMSFNRTLAPSDLARFQLYAQFVRSIDTYSIRRSAFLLRPTAWLELEGVLVPGCLPNLRSLIKHDIVRSTVEPMRIFLSHNLRHLEYNFYDLDRAGPARTPIAEPAAGWVAGLFAGVAHDTSDVRVFHLFLPRSIITALRASELLLEAVPKLSTVVSFQIPYNIPIPPGALSHLSGYSQLHSLAMVIRCEEFLEGVPEIPHSSFPALRTIKIMVDSTSWCTAFLSKVCSPQVSSVSLDIDVPARPDDCNALFTTLACHPSAAVLETLTVRFGGSTNDPSVPILPPVLLPLCSLHSLQRIRIDCGCYTAVDDDSLLQMVRAWPQLRMADLCRSYDMSSAPRVTLSGLAAVMEHCRNIHTLKVPLEDIDGREVSALLARKPPKIFEPTSAADSPGETRLTQPLFCPLMRLGVGPSVITKDDVGGVAAVLSQWFPALRSIEYYFRHMPSRTAGGLEHGGPPADLNMNPNEQQDRWQEVAEMVPAMALARTQEQLWAYVQR</sequence>
<protein>
    <recommendedName>
        <fullName evidence="3">F-box domain-containing protein</fullName>
    </recommendedName>
</protein>
<proteinExistence type="predicted"/>
<dbReference type="AlphaFoldDB" id="A0A371D2I4"/>
<name>A0A371D2I4_9APHY</name>
<evidence type="ECO:0008006" key="3">
    <source>
        <dbReference type="Google" id="ProtNLM"/>
    </source>
</evidence>
<evidence type="ECO:0000313" key="1">
    <source>
        <dbReference type="EMBL" id="RDX46732.1"/>
    </source>
</evidence>
<dbReference type="Gene3D" id="3.80.10.10">
    <property type="entry name" value="Ribonuclease Inhibitor"/>
    <property type="match status" value="1"/>
</dbReference>
<dbReference type="STRING" id="139420.A0A371D2I4"/>
<reference evidence="1 2" key="1">
    <citation type="journal article" date="2018" name="Biotechnol. Biofuels">
        <title>Integrative visual omics of the white-rot fungus Polyporus brumalis exposes the biotechnological potential of its oxidative enzymes for delignifying raw plant biomass.</title>
        <authorList>
            <person name="Miyauchi S."/>
            <person name="Rancon A."/>
            <person name="Drula E."/>
            <person name="Hage H."/>
            <person name="Chaduli D."/>
            <person name="Favel A."/>
            <person name="Grisel S."/>
            <person name="Henrissat B."/>
            <person name="Herpoel-Gimbert I."/>
            <person name="Ruiz-Duenas F.J."/>
            <person name="Chevret D."/>
            <person name="Hainaut M."/>
            <person name="Lin J."/>
            <person name="Wang M."/>
            <person name="Pangilinan J."/>
            <person name="Lipzen A."/>
            <person name="Lesage-Meessen L."/>
            <person name="Navarro D."/>
            <person name="Riley R."/>
            <person name="Grigoriev I.V."/>
            <person name="Zhou S."/>
            <person name="Raouche S."/>
            <person name="Rosso M.N."/>
        </authorList>
    </citation>
    <scope>NUCLEOTIDE SEQUENCE [LARGE SCALE GENOMIC DNA]</scope>
    <source>
        <strain evidence="1 2">BRFM 1820</strain>
    </source>
</reference>